<gene>
    <name evidence="2" type="ORF">YALI1_D20904g</name>
</gene>
<evidence type="ECO:0000313" key="2">
    <source>
        <dbReference type="EMBL" id="AOW04171.1"/>
    </source>
</evidence>
<evidence type="ECO:0000313" key="3">
    <source>
        <dbReference type="Proteomes" id="UP000182444"/>
    </source>
</evidence>
<protein>
    <submittedName>
        <fullName evidence="2">Uncharacterized protein</fullName>
    </submittedName>
</protein>
<proteinExistence type="predicted"/>
<feature type="compositionally biased region" description="Basic and acidic residues" evidence="1">
    <location>
        <begin position="80"/>
        <end position="91"/>
    </location>
</feature>
<sequence length="306" mass="35945">MRRLRDFAKDSLDTRYRSDTLSSLDSNLELQPPTRAPSAHISNHPKDRPEYVSQLACYRKFHRSSSQIFNDLKLIRVVSDDTSDKKKREKEPEPEEESLESLMYVFQVLNNTGPPGSRAVSASKPSVSSPKPYPTQIPPHQPLQQVLSPQVMDTYTESTDRSSDQNQPSVFSDLTQLSTPQSSPAETHEPQLRFCPEVELVVYQRKYPLIKSNKWQDLLRLKRSHPEYEHEEEEWTDTISKPILKSRNNHNAEREMATVRREDQLSIDDFLKRLETYDTIREEMQDYFACKRDHVIYRYNRQLREM</sequence>
<feature type="compositionally biased region" description="Polar residues" evidence="1">
    <location>
        <begin position="142"/>
        <end position="157"/>
    </location>
</feature>
<feature type="region of interest" description="Disordered" evidence="1">
    <location>
        <begin position="23"/>
        <end position="47"/>
    </location>
</feature>
<dbReference type="RefSeq" id="XP_502919.1">
    <property type="nucleotide sequence ID" value="XM_502919.3"/>
</dbReference>
<dbReference type="VEuPathDB" id="FungiDB:YALI0_D16962g"/>
<name>A0A1D8NEW6_YARLL</name>
<dbReference type="GeneID" id="2910217"/>
<feature type="compositionally biased region" description="Polar residues" evidence="1">
    <location>
        <begin position="164"/>
        <end position="185"/>
    </location>
</feature>
<dbReference type="KEGG" id="yli:2910217"/>
<feature type="region of interest" description="Disordered" evidence="1">
    <location>
        <begin position="113"/>
        <end position="190"/>
    </location>
</feature>
<dbReference type="AlphaFoldDB" id="A0A1D8NEW6"/>
<dbReference type="Proteomes" id="UP000182444">
    <property type="component" value="Chromosome 1D"/>
</dbReference>
<feature type="region of interest" description="Disordered" evidence="1">
    <location>
        <begin position="80"/>
        <end position="99"/>
    </location>
</feature>
<dbReference type="VEuPathDB" id="FungiDB:YALI1_D20904g"/>
<organism evidence="2 3">
    <name type="scientific">Yarrowia lipolytica</name>
    <name type="common">Candida lipolytica</name>
    <dbReference type="NCBI Taxonomy" id="4952"/>
    <lineage>
        <taxon>Eukaryota</taxon>
        <taxon>Fungi</taxon>
        <taxon>Dikarya</taxon>
        <taxon>Ascomycota</taxon>
        <taxon>Saccharomycotina</taxon>
        <taxon>Dipodascomycetes</taxon>
        <taxon>Dipodascales</taxon>
        <taxon>Dipodascales incertae sedis</taxon>
        <taxon>Yarrowia</taxon>
    </lineage>
</organism>
<evidence type="ECO:0000256" key="1">
    <source>
        <dbReference type="SAM" id="MobiDB-lite"/>
    </source>
</evidence>
<accession>A0A1D8NEW6</accession>
<dbReference type="OrthoDB" id="4091097at2759"/>
<feature type="compositionally biased region" description="Low complexity" evidence="1">
    <location>
        <begin position="119"/>
        <end position="130"/>
    </location>
</feature>
<feature type="compositionally biased region" description="Pro residues" evidence="1">
    <location>
        <begin position="131"/>
        <end position="141"/>
    </location>
</feature>
<dbReference type="EMBL" id="CP017556">
    <property type="protein sequence ID" value="AOW04171.1"/>
    <property type="molecule type" value="Genomic_DNA"/>
</dbReference>
<reference evidence="2 3" key="1">
    <citation type="journal article" date="2016" name="PLoS ONE">
        <title>Sequence Assembly of Yarrowia lipolytica Strain W29/CLIB89 Shows Transposable Element Diversity.</title>
        <authorList>
            <person name="Magnan C."/>
            <person name="Yu J."/>
            <person name="Chang I."/>
            <person name="Jahn E."/>
            <person name="Kanomata Y."/>
            <person name="Wu J."/>
            <person name="Zeller M."/>
            <person name="Oakes M."/>
            <person name="Baldi P."/>
            <person name="Sandmeyer S."/>
        </authorList>
    </citation>
    <scope>NUCLEOTIDE SEQUENCE [LARGE SCALE GENOMIC DNA]</scope>
    <source>
        <strain evidence="3">CLIB89(W29)</strain>
    </source>
</reference>